<dbReference type="Proteomes" id="UP000249061">
    <property type="component" value="Unassembled WGS sequence"/>
</dbReference>
<proteinExistence type="predicted"/>
<gene>
    <name evidence="1" type="ORF">DI536_32290</name>
</gene>
<evidence type="ECO:0000313" key="2">
    <source>
        <dbReference type="Proteomes" id="UP000249061"/>
    </source>
</evidence>
<sequence>MRHVCWAVLVLSAREVHLDDYGRRWATAMCEREVRCGAREPVDCTRQLTVPDIEEKILDTWVGAASSRRRLCGIACVATPVLLMIASSRSSLWPFAVLMPALLPK</sequence>
<reference evidence="1 2" key="1">
    <citation type="submission" date="2017-08" db="EMBL/GenBank/DDBJ databases">
        <title>Infants hospitalized years apart are colonized by the same room-sourced microbial strains.</title>
        <authorList>
            <person name="Brooks B."/>
            <person name="Olm M.R."/>
            <person name="Firek B.A."/>
            <person name="Baker R."/>
            <person name="Thomas B.C."/>
            <person name="Morowitz M.J."/>
            <person name="Banfield J.F."/>
        </authorList>
    </citation>
    <scope>NUCLEOTIDE SEQUENCE [LARGE SCALE GENOMIC DNA]</scope>
    <source>
        <strain evidence="1">S2_003_000_R2_14</strain>
    </source>
</reference>
<comment type="caution">
    <text evidence="1">The sequence shown here is derived from an EMBL/GenBank/DDBJ whole genome shotgun (WGS) entry which is preliminary data.</text>
</comment>
<organism evidence="1 2">
    <name type="scientific">Archangium gephyra</name>
    <dbReference type="NCBI Taxonomy" id="48"/>
    <lineage>
        <taxon>Bacteria</taxon>
        <taxon>Pseudomonadati</taxon>
        <taxon>Myxococcota</taxon>
        <taxon>Myxococcia</taxon>
        <taxon>Myxococcales</taxon>
        <taxon>Cystobacterineae</taxon>
        <taxon>Archangiaceae</taxon>
        <taxon>Archangium</taxon>
    </lineage>
</organism>
<dbReference type="EMBL" id="QFQP01000045">
    <property type="protein sequence ID" value="PZR05355.1"/>
    <property type="molecule type" value="Genomic_DNA"/>
</dbReference>
<dbReference type="AlphaFoldDB" id="A0A2W5T1M5"/>
<accession>A0A2W5T1M5</accession>
<evidence type="ECO:0000313" key="1">
    <source>
        <dbReference type="EMBL" id="PZR05355.1"/>
    </source>
</evidence>
<protein>
    <submittedName>
        <fullName evidence="1">Uncharacterized protein</fullName>
    </submittedName>
</protein>
<name>A0A2W5T1M5_9BACT</name>